<dbReference type="RefSeq" id="WP_250919920.1">
    <property type="nucleotide sequence ID" value="NZ_JAMQAW010000011.1"/>
</dbReference>
<gene>
    <name evidence="3" type="ORF">NBG84_14975</name>
</gene>
<organism evidence="3 4">
    <name type="scientific">Streptomyces albipurpureus</name>
    <dbReference type="NCBI Taxonomy" id="2897419"/>
    <lineage>
        <taxon>Bacteria</taxon>
        <taxon>Bacillati</taxon>
        <taxon>Actinomycetota</taxon>
        <taxon>Actinomycetes</taxon>
        <taxon>Kitasatosporales</taxon>
        <taxon>Streptomycetaceae</taxon>
        <taxon>Streptomyces</taxon>
    </lineage>
</organism>
<proteinExistence type="predicted"/>
<comment type="caution">
    <text evidence="3">The sequence shown here is derived from an EMBL/GenBank/DDBJ whole genome shotgun (WGS) entry which is preliminary data.</text>
</comment>
<dbReference type="Proteomes" id="UP001431429">
    <property type="component" value="Unassembled WGS sequence"/>
</dbReference>
<protein>
    <submittedName>
        <fullName evidence="3">Uncharacterized protein</fullName>
    </submittedName>
</protein>
<evidence type="ECO:0000256" key="1">
    <source>
        <dbReference type="SAM" id="Coils"/>
    </source>
</evidence>
<accession>A0ABT0ULT7</accession>
<reference evidence="3" key="1">
    <citation type="submission" date="2022-06" db="EMBL/GenBank/DDBJ databases">
        <title>Genome public.</title>
        <authorList>
            <person name="Sun Q."/>
        </authorList>
    </citation>
    <scope>NUCLEOTIDE SEQUENCE</scope>
    <source>
        <strain evidence="3">CWNU-1</strain>
    </source>
</reference>
<sequence>MTGLAAETGHGEPRGYHTELAVLAQGLSDLWIGCGRPSMRGPLTRSTGLAPSVISDAMNGKHLPSRDNLICIVRALLTHETGAPVDDGDPRVRRWRSRWEEVARLRVEHQRRHGSLKQPPPTTRSAAPMSRSLPPTATISDIDAAQGAVKDDLSQIDQLATAASQELLVSIDARDQIADEIADLKRQLRQKHIRKDELRREIVSLEQERDELNQRIAHLRQELMLMREDRLGLVEEESELNDRRARLFFEWARSEEAKNAVSAKQLEQLSAQLTTTEAMLKAADQLILRLRPPETP</sequence>
<name>A0ABT0ULT7_9ACTN</name>
<dbReference type="EMBL" id="JAMQAW010000011">
    <property type="protein sequence ID" value="MCM2389578.1"/>
    <property type="molecule type" value="Genomic_DNA"/>
</dbReference>
<feature type="region of interest" description="Disordered" evidence="2">
    <location>
        <begin position="109"/>
        <end position="137"/>
    </location>
</feature>
<evidence type="ECO:0000313" key="3">
    <source>
        <dbReference type="EMBL" id="MCM2389578.1"/>
    </source>
</evidence>
<evidence type="ECO:0000313" key="4">
    <source>
        <dbReference type="Proteomes" id="UP001431429"/>
    </source>
</evidence>
<keyword evidence="1" id="KW-0175">Coiled coil</keyword>
<feature type="coiled-coil region" evidence="1">
    <location>
        <begin position="174"/>
        <end position="229"/>
    </location>
</feature>
<keyword evidence="4" id="KW-1185">Reference proteome</keyword>
<evidence type="ECO:0000256" key="2">
    <source>
        <dbReference type="SAM" id="MobiDB-lite"/>
    </source>
</evidence>